<keyword evidence="2" id="KW-1185">Reference proteome</keyword>
<dbReference type="InParanoid" id="A0A1U8A6R4"/>
<comment type="caution">
    <text evidence="1">Lacks conserved residue(s) required for the propagation of feature annotation.</text>
</comment>
<dbReference type="GO" id="GO:0016020">
    <property type="term" value="C:membrane"/>
    <property type="evidence" value="ECO:0007669"/>
    <property type="project" value="UniProtKB-SubCell"/>
</dbReference>
<dbReference type="PANTHER" id="PTHR12300">
    <property type="entry name" value="HVA22-LIKE PROTEINS"/>
    <property type="match status" value="1"/>
</dbReference>
<keyword evidence="1" id="KW-0812">Transmembrane</keyword>
<dbReference type="Proteomes" id="UP000189703">
    <property type="component" value="Unplaced"/>
</dbReference>
<protein>
    <recommendedName>
        <fullName evidence="1">HVA22-like protein</fullName>
    </recommendedName>
</protein>
<dbReference type="GeneID" id="104601359"/>
<name>A0A1U8A6R4_NELNU</name>
<keyword evidence="1" id="KW-1133">Transmembrane helix</keyword>
<evidence type="ECO:0000313" key="3">
    <source>
        <dbReference type="RefSeq" id="XP_010262952.1"/>
    </source>
</evidence>
<dbReference type="InterPro" id="IPR004345">
    <property type="entry name" value="TB2_DP1_HVA22"/>
</dbReference>
<dbReference type="eggNOG" id="KOG1726">
    <property type="taxonomic scope" value="Eukaryota"/>
</dbReference>
<comment type="subcellular location">
    <subcellularLocation>
        <location evidence="1">Membrane</location>
        <topology evidence="1">Multi-pass membrane protein</topology>
    </subcellularLocation>
</comment>
<dbReference type="Pfam" id="PF03134">
    <property type="entry name" value="TB2_DP1_HVA22"/>
    <property type="match status" value="1"/>
</dbReference>
<gene>
    <name evidence="3" type="primary">LOC104601359</name>
</gene>
<keyword evidence="1" id="KW-0472">Membrane</keyword>
<comment type="similarity">
    <text evidence="1">Belongs to the DP1 family.</text>
</comment>
<organism evidence="2 3">
    <name type="scientific">Nelumbo nucifera</name>
    <name type="common">Sacred lotus</name>
    <dbReference type="NCBI Taxonomy" id="4432"/>
    <lineage>
        <taxon>Eukaryota</taxon>
        <taxon>Viridiplantae</taxon>
        <taxon>Streptophyta</taxon>
        <taxon>Embryophyta</taxon>
        <taxon>Tracheophyta</taxon>
        <taxon>Spermatophyta</taxon>
        <taxon>Magnoliopsida</taxon>
        <taxon>Proteales</taxon>
        <taxon>Nelumbonaceae</taxon>
        <taxon>Nelumbo</taxon>
    </lineage>
</organism>
<dbReference type="PANTHER" id="PTHR12300:SF162">
    <property type="entry name" value="HVA22-LIKE PROTEIN J"/>
    <property type="match status" value="1"/>
</dbReference>
<dbReference type="KEGG" id="nnu:104601359"/>
<reference evidence="3" key="1">
    <citation type="submission" date="2025-08" db="UniProtKB">
        <authorList>
            <consortium name="RefSeq"/>
        </authorList>
    </citation>
    <scope>IDENTIFICATION</scope>
</reference>
<dbReference type="OrthoDB" id="5913021at2759"/>
<accession>A0A1U8A6R4</accession>
<dbReference type="AlphaFoldDB" id="A0A1U8A6R4"/>
<evidence type="ECO:0000256" key="1">
    <source>
        <dbReference type="RuleBase" id="RU362006"/>
    </source>
</evidence>
<dbReference type="RefSeq" id="XP_010262952.1">
    <property type="nucleotide sequence ID" value="XM_010264650.2"/>
</dbReference>
<proteinExistence type="inferred from homology"/>
<evidence type="ECO:0000313" key="2">
    <source>
        <dbReference type="Proteomes" id="UP000189703"/>
    </source>
</evidence>
<feature type="transmembrane region" description="Helical" evidence="1">
    <location>
        <begin position="202"/>
        <end position="228"/>
    </location>
</feature>
<sequence>MYVGKLLDAYKCCRDVEKKEAEDPHLRRKLREWCEYWITVILLDIFGDILDDLISSLPVGEKKLVILIFLCHPSILAIWRGPLILPPWRKGEDIHVILDWVFNVQRLLKRASVVLRLLEIFTGHYTKVEINNFQMLNFKALLRYVAHVYRAYCTIVKKNKAEIEELRRWCKYWIIIAILDVFEEDYEKAFLWFPMYQQIKQVFFFALSYSGAMGAAFIYEAIVAPYFATRKEDAN</sequence>